<name>A0A3G9IV10_9BACL</name>
<dbReference type="AlphaFoldDB" id="A0A3G9IV10"/>
<reference evidence="2 3" key="1">
    <citation type="submission" date="2018-11" db="EMBL/GenBank/DDBJ databases">
        <title>Complete genome sequence of Paenibacillus baekrokdamisoli strain KCTC 33723.</title>
        <authorList>
            <person name="Kang S.W."/>
            <person name="Lee K.C."/>
            <person name="Kim K.K."/>
            <person name="Kim J.S."/>
            <person name="Kim D.S."/>
            <person name="Ko S.H."/>
            <person name="Yang S.H."/>
            <person name="Lee J.S."/>
        </authorList>
    </citation>
    <scope>NUCLEOTIDE SEQUENCE [LARGE SCALE GENOMIC DNA]</scope>
    <source>
        <strain evidence="2 3">KCTC 33723</strain>
    </source>
</reference>
<gene>
    <name evidence="2" type="primary">ynaE</name>
    <name evidence="2" type="ORF">Back11_33970</name>
</gene>
<feature type="domain" description="DUF3885" evidence="1">
    <location>
        <begin position="5"/>
        <end position="187"/>
    </location>
</feature>
<organism evidence="2 3">
    <name type="scientific">Paenibacillus baekrokdamisoli</name>
    <dbReference type="NCBI Taxonomy" id="1712516"/>
    <lineage>
        <taxon>Bacteria</taxon>
        <taxon>Bacillati</taxon>
        <taxon>Bacillota</taxon>
        <taxon>Bacilli</taxon>
        <taxon>Bacillales</taxon>
        <taxon>Paenibacillaceae</taxon>
        <taxon>Paenibacillus</taxon>
    </lineage>
</organism>
<dbReference type="RefSeq" id="WP_125659526.1">
    <property type="nucleotide sequence ID" value="NZ_AP019308.1"/>
</dbReference>
<dbReference type="OrthoDB" id="72213at2"/>
<evidence type="ECO:0000313" key="2">
    <source>
        <dbReference type="EMBL" id="BBH22052.1"/>
    </source>
</evidence>
<dbReference type="Pfam" id="PF13021">
    <property type="entry name" value="DUF3885"/>
    <property type="match status" value="1"/>
</dbReference>
<accession>A0A3G9IV10</accession>
<protein>
    <recommendedName>
        <fullName evidence="1">DUF3885 domain-containing protein</fullName>
    </recommendedName>
</protein>
<dbReference type="KEGG" id="pbk:Back11_33970"/>
<dbReference type="InterPro" id="IPR024976">
    <property type="entry name" value="DUF3885"/>
</dbReference>
<dbReference type="EMBL" id="AP019308">
    <property type="protein sequence ID" value="BBH22052.1"/>
    <property type="molecule type" value="Genomic_DNA"/>
</dbReference>
<proteinExistence type="predicted"/>
<evidence type="ECO:0000259" key="1">
    <source>
        <dbReference type="Pfam" id="PF13021"/>
    </source>
</evidence>
<evidence type="ECO:0000313" key="3">
    <source>
        <dbReference type="Proteomes" id="UP000275368"/>
    </source>
</evidence>
<keyword evidence="3" id="KW-1185">Reference proteome</keyword>
<dbReference type="Proteomes" id="UP000275368">
    <property type="component" value="Chromosome"/>
</dbReference>
<sequence>MTFSIDEYLQDKFPTLKLESPLFYNAAIGLRFEIGNPDPSVSDEKYREQVRFRSTELFKNTHNDNDDIYIVLYLYLNRKHGKTHKLNVFRKGVKNKRVLRNLSCESIVHSDEEDEDWESYRYVLKCKVSDIKSLTFLFADYSLFFINTTNHTIFYFYDSRGLDIVSNSKEALQETFLKYNHWILDYDREKMNSVFLSKNYIS</sequence>